<dbReference type="EMBL" id="JANPWB010000002">
    <property type="protein sequence ID" value="KAJ1210220.1"/>
    <property type="molecule type" value="Genomic_DNA"/>
</dbReference>
<protein>
    <submittedName>
        <fullName evidence="1">Uncharacterized protein</fullName>
    </submittedName>
</protein>
<sequence length="189" mass="21593">MCDNLLHLPEVVTQITNAMTNFLELNDTLDISISTLWDTLKAITREELIVISAVDNKRHREKRKHLSRKVRELKNMHQCMGTLRIWSQLKARRKERAGLDLDRAEYASLRLHYSFYIGYNKCGCLLANRLSAQQQSRKGGVGEALTFHGLRSYGDAFVEHPLSKQGSSTTESLPLFRHKIGNGRLGLDE</sequence>
<evidence type="ECO:0000313" key="2">
    <source>
        <dbReference type="Proteomes" id="UP001066276"/>
    </source>
</evidence>
<proteinExistence type="predicted"/>
<keyword evidence="2" id="KW-1185">Reference proteome</keyword>
<reference evidence="1" key="1">
    <citation type="journal article" date="2022" name="bioRxiv">
        <title>Sequencing and chromosome-scale assembly of the giantPleurodeles waltlgenome.</title>
        <authorList>
            <person name="Brown T."/>
            <person name="Elewa A."/>
            <person name="Iarovenko S."/>
            <person name="Subramanian E."/>
            <person name="Araus A.J."/>
            <person name="Petzold A."/>
            <person name="Susuki M."/>
            <person name="Suzuki K.-i.T."/>
            <person name="Hayashi T."/>
            <person name="Toyoda A."/>
            <person name="Oliveira C."/>
            <person name="Osipova E."/>
            <person name="Leigh N.D."/>
            <person name="Simon A."/>
            <person name="Yun M.H."/>
        </authorList>
    </citation>
    <scope>NUCLEOTIDE SEQUENCE</scope>
    <source>
        <strain evidence="1">20211129_DDA</strain>
        <tissue evidence="1">Liver</tissue>
    </source>
</reference>
<dbReference type="AlphaFoldDB" id="A0AAV7WBF4"/>
<organism evidence="1 2">
    <name type="scientific">Pleurodeles waltl</name>
    <name type="common">Iberian ribbed newt</name>
    <dbReference type="NCBI Taxonomy" id="8319"/>
    <lineage>
        <taxon>Eukaryota</taxon>
        <taxon>Metazoa</taxon>
        <taxon>Chordata</taxon>
        <taxon>Craniata</taxon>
        <taxon>Vertebrata</taxon>
        <taxon>Euteleostomi</taxon>
        <taxon>Amphibia</taxon>
        <taxon>Batrachia</taxon>
        <taxon>Caudata</taxon>
        <taxon>Salamandroidea</taxon>
        <taxon>Salamandridae</taxon>
        <taxon>Pleurodelinae</taxon>
        <taxon>Pleurodeles</taxon>
    </lineage>
</organism>
<comment type="caution">
    <text evidence="1">The sequence shown here is derived from an EMBL/GenBank/DDBJ whole genome shotgun (WGS) entry which is preliminary data.</text>
</comment>
<dbReference type="Proteomes" id="UP001066276">
    <property type="component" value="Chromosome 1_2"/>
</dbReference>
<accession>A0AAV7WBF4</accession>
<evidence type="ECO:0000313" key="1">
    <source>
        <dbReference type="EMBL" id="KAJ1210220.1"/>
    </source>
</evidence>
<gene>
    <name evidence="1" type="ORF">NDU88_005588</name>
</gene>
<name>A0AAV7WBF4_PLEWA</name>